<reference evidence="2" key="1">
    <citation type="submission" date="2016-10" db="EMBL/GenBank/DDBJ databases">
        <authorList>
            <person name="Varghese N."/>
            <person name="Submissions S."/>
        </authorList>
    </citation>
    <scope>NUCLEOTIDE SEQUENCE [LARGE SCALE GENOMIC DNA]</scope>
    <source>
        <strain evidence="2">Gh-67</strain>
    </source>
</reference>
<proteinExistence type="predicted"/>
<dbReference type="Proteomes" id="UP000199705">
    <property type="component" value="Unassembled WGS sequence"/>
</dbReference>
<sequence>MQYTKLLYRNIDEFEKFFENSRRYHNRLGLMNAIMQEFVDPS</sequence>
<organism evidence="1 2">
    <name type="scientific">Mucilaginibacter gossypii</name>
    <dbReference type="NCBI Taxonomy" id="551996"/>
    <lineage>
        <taxon>Bacteria</taxon>
        <taxon>Pseudomonadati</taxon>
        <taxon>Bacteroidota</taxon>
        <taxon>Sphingobacteriia</taxon>
        <taxon>Sphingobacteriales</taxon>
        <taxon>Sphingobacteriaceae</taxon>
        <taxon>Mucilaginibacter</taxon>
    </lineage>
</organism>
<evidence type="ECO:0000313" key="2">
    <source>
        <dbReference type="Proteomes" id="UP000199705"/>
    </source>
</evidence>
<keyword evidence="2" id="KW-1185">Reference proteome</keyword>
<protein>
    <submittedName>
        <fullName evidence="1">Uncharacterized protein</fullName>
    </submittedName>
</protein>
<name>A0A1G8B7E4_9SPHI</name>
<accession>A0A1G8B7E4</accession>
<evidence type="ECO:0000313" key="1">
    <source>
        <dbReference type="EMBL" id="SDH29172.1"/>
    </source>
</evidence>
<gene>
    <name evidence="1" type="ORF">SAMN05192573_108121</name>
</gene>
<dbReference type="EMBL" id="FNCG01000008">
    <property type="protein sequence ID" value="SDH29172.1"/>
    <property type="molecule type" value="Genomic_DNA"/>
</dbReference>
<dbReference type="AlphaFoldDB" id="A0A1G8B7E4"/>